<evidence type="ECO:0000259" key="1">
    <source>
        <dbReference type="SMART" id="SM01007"/>
    </source>
</evidence>
<sequence>MVSHDVVGHLLSLVLDIHNDHNPHTMATLYLDPPKVDTTEGGKKVNKFTRPTPPPFVDTAHRVRYQRGQLALGARILSDQGWGVGYALGLSARDAGDSGLVWFLPRGRALNAVRSDDLVGVDLEGNVVSGTGEVDATYAHIHLAIYASRPDVNGICSGHTPHGRVFAQKAKPPATLWQDSCIFHRRVGVLSFAGALNAGSDRKPVADAVSGDIVALVLANRGLLTASASIEGAIGLYLRLESLAHAQLLAEAAVRGRGGELIPVGEEEALFTQQNAGSAHQQWMMSLPQYTRLEKATGGPLVY</sequence>
<keyword evidence="3" id="KW-1185">Reference proteome</keyword>
<dbReference type="Pfam" id="PF00596">
    <property type="entry name" value="Aldolase_II"/>
    <property type="match status" value="1"/>
</dbReference>
<dbReference type="PANTHER" id="PTHR10672">
    <property type="entry name" value="ADDUCIN"/>
    <property type="match status" value="1"/>
</dbReference>
<feature type="domain" description="Class II aldolase/adducin N-terminal" evidence="1">
    <location>
        <begin position="68"/>
        <end position="248"/>
    </location>
</feature>
<dbReference type="InterPro" id="IPR051017">
    <property type="entry name" value="Aldolase-II_Adducin_sf"/>
</dbReference>
<organism evidence="2 3">
    <name type="scientific">Vanrija pseudolonga</name>
    <dbReference type="NCBI Taxonomy" id="143232"/>
    <lineage>
        <taxon>Eukaryota</taxon>
        <taxon>Fungi</taxon>
        <taxon>Dikarya</taxon>
        <taxon>Basidiomycota</taxon>
        <taxon>Agaricomycotina</taxon>
        <taxon>Tremellomycetes</taxon>
        <taxon>Trichosporonales</taxon>
        <taxon>Trichosporonaceae</taxon>
        <taxon>Vanrija</taxon>
    </lineage>
</organism>
<dbReference type="InterPro" id="IPR001303">
    <property type="entry name" value="Aldolase_II/adducin_N"/>
</dbReference>
<dbReference type="InterPro" id="IPR036409">
    <property type="entry name" value="Aldolase_II/adducin_N_sf"/>
</dbReference>
<dbReference type="SMART" id="SM01007">
    <property type="entry name" value="Aldolase_II"/>
    <property type="match status" value="1"/>
</dbReference>
<dbReference type="Proteomes" id="UP000827549">
    <property type="component" value="Chromosome 7"/>
</dbReference>
<evidence type="ECO:0000313" key="3">
    <source>
        <dbReference type="Proteomes" id="UP000827549"/>
    </source>
</evidence>
<dbReference type="AlphaFoldDB" id="A0AAF1BUC1"/>
<dbReference type="GeneID" id="87812524"/>
<accession>A0AAF1BUC1</accession>
<reference evidence="2" key="1">
    <citation type="submission" date="2023-10" db="EMBL/GenBank/DDBJ databases">
        <authorList>
            <person name="Noh H."/>
        </authorList>
    </citation>
    <scope>NUCLEOTIDE SEQUENCE</scope>
    <source>
        <strain evidence="2">DUCC4014</strain>
    </source>
</reference>
<evidence type="ECO:0000313" key="2">
    <source>
        <dbReference type="EMBL" id="WOO85873.1"/>
    </source>
</evidence>
<proteinExistence type="predicted"/>
<gene>
    <name evidence="2" type="primary">mug14_2</name>
    <name evidence="2" type="ORF">LOC62_07G009361</name>
</gene>
<dbReference type="GO" id="GO:0005856">
    <property type="term" value="C:cytoskeleton"/>
    <property type="evidence" value="ECO:0007669"/>
    <property type="project" value="TreeGrafter"/>
</dbReference>
<dbReference type="SUPFAM" id="SSF53639">
    <property type="entry name" value="AraD/HMP-PK domain-like"/>
    <property type="match status" value="1"/>
</dbReference>
<name>A0AAF1BUC1_9TREE</name>
<dbReference type="Gene3D" id="3.40.225.10">
    <property type="entry name" value="Class II aldolase/adducin N-terminal domain"/>
    <property type="match status" value="1"/>
</dbReference>
<dbReference type="PANTHER" id="PTHR10672:SF39">
    <property type="entry name" value="CLASS II ALDOLASE_ADDUCIN N-TERMINAL DOMAIN-CONTAINING PROTEIN"/>
    <property type="match status" value="1"/>
</dbReference>
<dbReference type="RefSeq" id="XP_062631899.1">
    <property type="nucleotide sequence ID" value="XM_062775915.1"/>
</dbReference>
<dbReference type="GO" id="GO:0051015">
    <property type="term" value="F:actin filament binding"/>
    <property type="evidence" value="ECO:0007669"/>
    <property type="project" value="TreeGrafter"/>
</dbReference>
<dbReference type="EMBL" id="CP086720">
    <property type="protein sequence ID" value="WOO85873.1"/>
    <property type="molecule type" value="Genomic_DNA"/>
</dbReference>
<protein>
    <submittedName>
        <fullName evidence="2">Meiotically up-regulated gene 14 protein</fullName>
    </submittedName>
</protein>